<keyword evidence="8" id="KW-1185">Reference proteome</keyword>
<keyword evidence="1" id="KW-0479">Metal-binding</keyword>
<dbReference type="Gene3D" id="3.30.40.10">
    <property type="entry name" value="Zinc/RING finger domain, C3HC4 (zinc finger)"/>
    <property type="match status" value="1"/>
</dbReference>
<evidence type="ECO:0000313" key="8">
    <source>
        <dbReference type="Proteomes" id="UP001556367"/>
    </source>
</evidence>
<evidence type="ECO:0000256" key="2">
    <source>
        <dbReference type="ARBA" id="ARBA00022771"/>
    </source>
</evidence>
<evidence type="ECO:0000259" key="6">
    <source>
        <dbReference type="PROSITE" id="PS50178"/>
    </source>
</evidence>
<proteinExistence type="predicted"/>
<evidence type="ECO:0000256" key="5">
    <source>
        <dbReference type="SAM" id="MobiDB-lite"/>
    </source>
</evidence>
<gene>
    <name evidence="7" type="ORF">HGRIS_007372</name>
</gene>
<feature type="region of interest" description="Disordered" evidence="5">
    <location>
        <begin position="28"/>
        <end position="64"/>
    </location>
</feature>
<dbReference type="CDD" id="cd15760">
    <property type="entry name" value="FYVE_scVPS27p_like"/>
    <property type="match status" value="1"/>
</dbReference>
<reference evidence="8" key="1">
    <citation type="submission" date="2024-06" db="EMBL/GenBank/DDBJ databases">
        <title>Multi-omics analyses provide insights into the biosynthesis of the anticancer antibiotic pleurotin in Hohenbuehelia grisea.</title>
        <authorList>
            <person name="Weaver J.A."/>
            <person name="Alberti F."/>
        </authorList>
    </citation>
    <scope>NUCLEOTIDE SEQUENCE [LARGE SCALE GENOMIC DNA]</scope>
    <source>
        <strain evidence="8">T-177</strain>
    </source>
</reference>
<feature type="domain" description="FYVE-type" evidence="6">
    <location>
        <begin position="109"/>
        <end position="181"/>
    </location>
</feature>
<dbReference type="PROSITE" id="PS50178">
    <property type="entry name" value="ZF_FYVE"/>
    <property type="match status" value="1"/>
</dbReference>
<keyword evidence="2 4" id="KW-0863">Zinc-finger</keyword>
<dbReference type="InterPro" id="IPR000306">
    <property type="entry name" value="Znf_FYVE"/>
</dbReference>
<dbReference type="PANTHER" id="PTHR39490">
    <property type="entry name" value="ARRESTIN DOMAIN-CONTAINING PROTEIN D"/>
    <property type="match status" value="1"/>
</dbReference>
<dbReference type="SMART" id="SM00064">
    <property type="entry name" value="FYVE"/>
    <property type="match status" value="1"/>
</dbReference>
<dbReference type="SUPFAM" id="SSF57903">
    <property type="entry name" value="FYVE/PHD zinc finger"/>
    <property type="match status" value="1"/>
</dbReference>
<comment type="caution">
    <text evidence="7">The sequence shown here is derived from an EMBL/GenBank/DDBJ whole genome shotgun (WGS) entry which is preliminary data.</text>
</comment>
<dbReference type="Pfam" id="PF01363">
    <property type="entry name" value="FYVE"/>
    <property type="match status" value="1"/>
</dbReference>
<name>A0ABR3J4K2_9AGAR</name>
<accession>A0ABR3J4K2</accession>
<keyword evidence="3" id="KW-0862">Zinc</keyword>
<evidence type="ECO:0000313" key="7">
    <source>
        <dbReference type="EMBL" id="KAL0950570.1"/>
    </source>
</evidence>
<dbReference type="InterPro" id="IPR017455">
    <property type="entry name" value="Znf_FYVE-rel"/>
</dbReference>
<evidence type="ECO:0000256" key="4">
    <source>
        <dbReference type="PROSITE-ProRule" id="PRU00091"/>
    </source>
</evidence>
<dbReference type="InterPro" id="IPR052113">
    <property type="entry name" value="FYVE-type_Zinc_Finger"/>
</dbReference>
<protein>
    <recommendedName>
        <fullName evidence="6">FYVE-type domain-containing protein</fullName>
    </recommendedName>
</protein>
<evidence type="ECO:0000256" key="1">
    <source>
        <dbReference type="ARBA" id="ARBA00022723"/>
    </source>
</evidence>
<organism evidence="7 8">
    <name type="scientific">Hohenbuehelia grisea</name>
    <dbReference type="NCBI Taxonomy" id="104357"/>
    <lineage>
        <taxon>Eukaryota</taxon>
        <taxon>Fungi</taxon>
        <taxon>Dikarya</taxon>
        <taxon>Basidiomycota</taxon>
        <taxon>Agaricomycotina</taxon>
        <taxon>Agaricomycetes</taxon>
        <taxon>Agaricomycetidae</taxon>
        <taxon>Agaricales</taxon>
        <taxon>Pleurotineae</taxon>
        <taxon>Pleurotaceae</taxon>
        <taxon>Hohenbuehelia</taxon>
    </lineage>
</organism>
<dbReference type="PANTHER" id="PTHR39490:SF8">
    <property type="entry name" value="ZINC FINGER FYVE DOMAIN-CONTAINING PROTEIN 21"/>
    <property type="match status" value="1"/>
</dbReference>
<feature type="compositionally biased region" description="Low complexity" evidence="5">
    <location>
        <begin position="38"/>
        <end position="64"/>
    </location>
</feature>
<sequence>MSGIAVALANFNANVPHVVHPATPLPKVQEEQEPIPSPASSQSTLPSLTSSATSSSTSSLCPSPVAVQPQLPTITCATYTRPNEHLAVLLPKQLWKPDGLAPVCDSFYCSIRFGMFERRHHCRKCGGVFCRQCTSRSTPLLDASNLDFLNPPRNVPLSTYESPESPVLLSKVCDDCFDQIHGCPSTPRTPDLVRSGSASPISLKEELSICSPSASPSVILAPMRRLRPRTSCSSLTASVHSNSSSHIANNPTTSKRISIRSTSIPLPDQAIIEAKANGPERSYGELDSYPLKRHSAICKVTGGGRWTPKEAPVNPGYRIPGCIKAQFEIEMEQEEAEARRRRENPVVRDGDFQYRFPPSEVDMMVSRTPFGLSTF</sequence>
<dbReference type="InterPro" id="IPR011011">
    <property type="entry name" value="Znf_FYVE_PHD"/>
</dbReference>
<dbReference type="Proteomes" id="UP001556367">
    <property type="component" value="Unassembled WGS sequence"/>
</dbReference>
<dbReference type="EMBL" id="JASNQZ010000011">
    <property type="protein sequence ID" value="KAL0950570.1"/>
    <property type="molecule type" value="Genomic_DNA"/>
</dbReference>
<dbReference type="InterPro" id="IPR013083">
    <property type="entry name" value="Znf_RING/FYVE/PHD"/>
</dbReference>
<evidence type="ECO:0000256" key="3">
    <source>
        <dbReference type="ARBA" id="ARBA00022833"/>
    </source>
</evidence>